<protein>
    <recommendedName>
        <fullName evidence="6">Saposin B-type domain-containing protein</fullName>
    </recommendedName>
</protein>
<dbReference type="InterPro" id="IPR007856">
    <property type="entry name" value="SapB_1"/>
</dbReference>
<dbReference type="SUPFAM" id="SSF47862">
    <property type="entry name" value="Saposin"/>
    <property type="match status" value="2"/>
</dbReference>
<keyword evidence="1" id="KW-0378">Hydrolase</keyword>
<dbReference type="Gramene" id="LPERR12G00770.2">
    <property type="protein sequence ID" value="LPERR12G00770.2"/>
    <property type="gene ID" value="LPERR12G00770"/>
</dbReference>
<reference evidence="8" key="2">
    <citation type="submission" date="2013-12" db="EMBL/GenBank/DDBJ databases">
        <authorList>
            <person name="Yu Y."/>
            <person name="Lee S."/>
            <person name="de Baynast K."/>
            <person name="Wissotski M."/>
            <person name="Liu L."/>
            <person name="Talag J."/>
            <person name="Goicoechea J."/>
            <person name="Angelova A."/>
            <person name="Jetty R."/>
            <person name="Kudrna D."/>
            <person name="Golser W."/>
            <person name="Rivera L."/>
            <person name="Zhang J."/>
            <person name="Wing R."/>
        </authorList>
    </citation>
    <scope>NUCLEOTIDE SEQUENCE</scope>
</reference>
<dbReference type="PANTHER" id="PTHR43596">
    <property type="entry name" value="ADP,ATP CARRIER PROTEIN"/>
    <property type="match status" value="1"/>
</dbReference>
<keyword evidence="4" id="KW-0472">Membrane</keyword>
<feature type="transmembrane region" description="Helical" evidence="4">
    <location>
        <begin position="520"/>
        <end position="540"/>
    </location>
</feature>
<evidence type="ECO:0000256" key="1">
    <source>
        <dbReference type="ARBA" id="ARBA00022750"/>
    </source>
</evidence>
<keyword evidence="8" id="KW-1185">Reference proteome</keyword>
<dbReference type="HOGENOM" id="CLU_456651_0_0_1"/>
<dbReference type="STRING" id="77586.A0A0D9XW66"/>
<keyword evidence="4" id="KW-1133">Transmembrane helix</keyword>
<feature type="domain" description="Saposin B-type" evidence="6">
    <location>
        <begin position="62"/>
        <end position="141"/>
    </location>
</feature>
<keyword evidence="2" id="KW-0865">Zymogen</keyword>
<feature type="signal peptide" evidence="5">
    <location>
        <begin position="1"/>
        <end position="22"/>
    </location>
</feature>
<dbReference type="InterPro" id="IPR008139">
    <property type="entry name" value="SaposinB_dom"/>
</dbReference>
<dbReference type="GO" id="GO:0004190">
    <property type="term" value="F:aspartic-type endopeptidase activity"/>
    <property type="evidence" value="ECO:0007669"/>
    <property type="project" value="UniProtKB-KW"/>
</dbReference>
<dbReference type="EnsemblPlants" id="LPERR12G00770.2">
    <property type="protein sequence ID" value="LPERR12G00770.2"/>
    <property type="gene ID" value="LPERR12G00770"/>
</dbReference>
<evidence type="ECO:0000313" key="8">
    <source>
        <dbReference type="Proteomes" id="UP000032180"/>
    </source>
</evidence>
<feature type="transmembrane region" description="Helical" evidence="4">
    <location>
        <begin position="483"/>
        <end position="508"/>
    </location>
</feature>
<feature type="transmembrane region" description="Helical" evidence="4">
    <location>
        <begin position="358"/>
        <end position="375"/>
    </location>
</feature>
<reference evidence="7" key="3">
    <citation type="submission" date="2015-04" db="UniProtKB">
        <authorList>
            <consortium name="EnsemblPlants"/>
        </authorList>
    </citation>
    <scope>IDENTIFICATION</scope>
</reference>
<dbReference type="Gene3D" id="1.10.225.10">
    <property type="entry name" value="Saposin-like"/>
    <property type="match status" value="2"/>
</dbReference>
<organism evidence="7 8">
    <name type="scientific">Leersia perrieri</name>
    <dbReference type="NCBI Taxonomy" id="77586"/>
    <lineage>
        <taxon>Eukaryota</taxon>
        <taxon>Viridiplantae</taxon>
        <taxon>Streptophyta</taxon>
        <taxon>Embryophyta</taxon>
        <taxon>Tracheophyta</taxon>
        <taxon>Spermatophyta</taxon>
        <taxon>Magnoliopsida</taxon>
        <taxon>Liliopsida</taxon>
        <taxon>Poales</taxon>
        <taxon>Poaceae</taxon>
        <taxon>BOP clade</taxon>
        <taxon>Oryzoideae</taxon>
        <taxon>Oryzeae</taxon>
        <taxon>Oryzinae</taxon>
        <taxon>Leersia</taxon>
    </lineage>
</organism>
<evidence type="ECO:0000256" key="2">
    <source>
        <dbReference type="ARBA" id="ARBA00023145"/>
    </source>
</evidence>
<evidence type="ECO:0000256" key="5">
    <source>
        <dbReference type="SAM" id="SignalP"/>
    </source>
</evidence>
<evidence type="ECO:0000259" key="6">
    <source>
        <dbReference type="PROSITE" id="PS50015"/>
    </source>
</evidence>
<proteinExistence type="predicted"/>
<keyword evidence="1" id="KW-0064">Aspartyl protease</keyword>
<dbReference type="PROSITE" id="PS50015">
    <property type="entry name" value="SAP_B"/>
    <property type="match status" value="2"/>
</dbReference>
<keyword evidence="5" id="KW-0732">Signal</keyword>
<keyword evidence="1" id="KW-0645">Protease</keyword>
<feature type="transmembrane region" description="Helical" evidence="4">
    <location>
        <begin position="426"/>
        <end position="445"/>
    </location>
</feature>
<feature type="transmembrane region" description="Helical" evidence="4">
    <location>
        <begin position="630"/>
        <end position="649"/>
    </location>
</feature>
<dbReference type="eggNOG" id="KOG1340">
    <property type="taxonomic scope" value="Eukaryota"/>
</dbReference>
<evidence type="ECO:0000313" key="7">
    <source>
        <dbReference type="EnsemblPlants" id="LPERR12G00770.2"/>
    </source>
</evidence>
<dbReference type="AlphaFoldDB" id="A0A0D9XW66"/>
<dbReference type="InterPro" id="IPR008138">
    <property type="entry name" value="SapB_2"/>
</dbReference>
<accession>A0A0D9XW66</accession>
<dbReference type="SMART" id="SM00741">
    <property type="entry name" value="SapB"/>
    <property type="match status" value="2"/>
</dbReference>
<dbReference type="Proteomes" id="UP000032180">
    <property type="component" value="Chromosome 12"/>
</dbReference>
<evidence type="ECO:0000256" key="3">
    <source>
        <dbReference type="ARBA" id="ARBA00023157"/>
    </source>
</evidence>
<dbReference type="Pfam" id="PF05184">
    <property type="entry name" value="SapB_1"/>
    <property type="match status" value="2"/>
</dbReference>
<feature type="domain" description="Saposin B-type" evidence="6">
    <location>
        <begin position="148"/>
        <end position="228"/>
    </location>
</feature>
<dbReference type="InterPro" id="IPR011001">
    <property type="entry name" value="Saposin-like"/>
</dbReference>
<feature type="chain" id="PRO_5002350407" description="Saposin B-type domain-containing protein" evidence="5">
    <location>
        <begin position="23"/>
        <end position="729"/>
    </location>
</feature>
<keyword evidence="3" id="KW-1015">Disulfide bond</keyword>
<dbReference type="PANTHER" id="PTHR43596:SF1">
    <property type="entry name" value="ADP,ATP CARRIER PROTEIN"/>
    <property type="match status" value="1"/>
</dbReference>
<reference evidence="7 8" key="1">
    <citation type="submission" date="2012-08" db="EMBL/GenBank/DDBJ databases">
        <title>Oryza genome evolution.</title>
        <authorList>
            <person name="Wing R.A."/>
        </authorList>
    </citation>
    <scope>NUCLEOTIDE SEQUENCE</scope>
</reference>
<sequence>MGLKVASFLLLLLIVTCGAAQGQGSDFVVLDLQATEAGDVSPMYKEQIALTKIPVTLGRSRHSPLCSACENITKEAVDFLSEKQIQDKIMAILEDTCSQTFSFKQQCLEMVDSYATLFFAKIGEIKPDEFCKQYGLCRDMALLSAVKSESTCVFCHHIMDEVMSKLKDPDAEFEIIQLLLKECNKIEGHQQQCKRMVLQYVPLVLVNGEKFLEKNDVCAIIQACDAGKKTTFSISSRKLRASLLLSIQSSISGVWAYSDNQNATAVKICNIIAIDLLTASPKKKLCGEVTLDLAASPKKFGAEVALFSSSRFAGTGRTSTESTLRFVAAMTRRLRLRVRVEAAVASVVAVLPHEISPLISAASTFFFILSSYFAVLPLRDEGAISLGLGTLPGLFAGSLLLTLLAAPVASLAFSLPSIPKPRALVFIHRFFSLSLLVFFVLWFASTPGHSASISQVSLLNLITISSTWARVIDVMDSESGSRLFGFIGAGATLGQLFGSLFAATMAWLGPCFWLIARSPYLMYISLFLWLGAVVSSFFYFQGRILTIAGVTVAICASPFIATLNMVALALWPTWVAVALTETIRKVTTYVLTRPGRELLFTVVSQDEKYKAKMVNGEKGWGVGAVASDSIVVITVASCLAIVAMDVLLVGRGNNGGPFIEIRTGGVLVGSDDTTSLFVGGAAPRIPSPCLAFIGSPSSVFGFSSCAMYRSRFMEISISRARSSLEEMAA</sequence>
<keyword evidence="4" id="KW-0812">Transmembrane</keyword>
<evidence type="ECO:0000256" key="4">
    <source>
        <dbReference type="SAM" id="Phobius"/>
    </source>
</evidence>
<name>A0A0D9XW66_9ORYZ</name>
<feature type="transmembrane region" description="Helical" evidence="4">
    <location>
        <begin position="547"/>
        <end position="571"/>
    </location>
</feature>
<dbReference type="Pfam" id="PF03489">
    <property type="entry name" value="SapB_2"/>
    <property type="match status" value="2"/>
</dbReference>
<dbReference type="GO" id="GO:0006629">
    <property type="term" value="P:lipid metabolic process"/>
    <property type="evidence" value="ECO:0007669"/>
    <property type="project" value="InterPro"/>
</dbReference>